<dbReference type="AlphaFoldDB" id="A0A2P5WWJ3"/>
<dbReference type="EMBL" id="KZ666283">
    <property type="protein sequence ID" value="PPR95401.1"/>
    <property type="molecule type" value="Genomic_DNA"/>
</dbReference>
<accession>A0A2P5WWJ3</accession>
<sequence>MAFPRRGIGCSTKKVQRRLTEPLDPDDLVVDDKGMKVNPTNTAPISWKDKLMGDMANVMNTQKDENFDLQKGEAKNEIVDGIPSITFSERVYQLSQNVCLRGLLGMSCGMYTKILLKFIGSAIRLVVKIDRNTENNSKSQFVNLPVNVD</sequence>
<evidence type="ECO:0000313" key="1">
    <source>
        <dbReference type="EMBL" id="PPR95401.1"/>
    </source>
</evidence>
<organism evidence="1 2">
    <name type="scientific">Gossypium barbadense</name>
    <name type="common">Sea Island cotton</name>
    <name type="synonym">Hibiscus barbadensis</name>
    <dbReference type="NCBI Taxonomy" id="3634"/>
    <lineage>
        <taxon>Eukaryota</taxon>
        <taxon>Viridiplantae</taxon>
        <taxon>Streptophyta</taxon>
        <taxon>Embryophyta</taxon>
        <taxon>Tracheophyta</taxon>
        <taxon>Spermatophyta</taxon>
        <taxon>Magnoliopsida</taxon>
        <taxon>eudicotyledons</taxon>
        <taxon>Gunneridae</taxon>
        <taxon>Pentapetalae</taxon>
        <taxon>rosids</taxon>
        <taxon>malvids</taxon>
        <taxon>Malvales</taxon>
        <taxon>Malvaceae</taxon>
        <taxon>Malvoideae</taxon>
        <taxon>Gossypium</taxon>
    </lineage>
</organism>
<evidence type="ECO:0000313" key="2">
    <source>
        <dbReference type="Proteomes" id="UP000239757"/>
    </source>
</evidence>
<name>A0A2P5WWJ3_GOSBA</name>
<dbReference type="Proteomes" id="UP000239757">
    <property type="component" value="Unassembled WGS sequence"/>
</dbReference>
<protein>
    <submittedName>
        <fullName evidence="1">Uncharacterized protein</fullName>
    </submittedName>
</protein>
<gene>
    <name evidence="1" type="ORF">GOBAR_AA25267</name>
</gene>
<reference evidence="1 2" key="1">
    <citation type="submission" date="2015-01" db="EMBL/GenBank/DDBJ databases">
        <title>Genome of allotetraploid Gossypium barbadense reveals genomic plasticity and fiber elongation in cotton evolution.</title>
        <authorList>
            <person name="Chen X."/>
            <person name="Liu X."/>
            <person name="Zhao B."/>
            <person name="Zheng H."/>
            <person name="Hu Y."/>
            <person name="Lu G."/>
            <person name="Yang C."/>
            <person name="Chen J."/>
            <person name="Shan C."/>
            <person name="Zhang L."/>
            <person name="Zhou Y."/>
            <person name="Wang L."/>
            <person name="Guo W."/>
            <person name="Bai Y."/>
            <person name="Ruan J."/>
            <person name="Shangguan X."/>
            <person name="Mao Y."/>
            <person name="Jiang J."/>
            <person name="Zhu Y."/>
            <person name="Lei J."/>
            <person name="Kang H."/>
            <person name="Chen S."/>
            <person name="He X."/>
            <person name="Wang R."/>
            <person name="Wang Y."/>
            <person name="Chen J."/>
            <person name="Wang L."/>
            <person name="Yu S."/>
            <person name="Wang B."/>
            <person name="Wei J."/>
            <person name="Song S."/>
            <person name="Lu X."/>
            <person name="Gao Z."/>
            <person name="Gu W."/>
            <person name="Deng X."/>
            <person name="Ma D."/>
            <person name="Wang S."/>
            <person name="Liang W."/>
            <person name="Fang L."/>
            <person name="Cai C."/>
            <person name="Zhu X."/>
            <person name="Zhou B."/>
            <person name="Zhang Y."/>
            <person name="Chen Z."/>
            <person name="Xu S."/>
            <person name="Zhu R."/>
            <person name="Wang S."/>
            <person name="Zhang T."/>
            <person name="Zhao G."/>
        </authorList>
    </citation>
    <scope>NUCLEOTIDE SEQUENCE [LARGE SCALE GENOMIC DNA]</scope>
    <source>
        <strain evidence="2">cv. Xinhai21</strain>
        <tissue evidence="1">Leaf</tissue>
    </source>
</reference>
<dbReference type="OrthoDB" id="1002344at2759"/>
<proteinExistence type="predicted"/>